<feature type="compositionally biased region" description="Polar residues" evidence="1">
    <location>
        <begin position="334"/>
        <end position="343"/>
    </location>
</feature>
<feature type="compositionally biased region" description="Basic and acidic residues" evidence="1">
    <location>
        <begin position="667"/>
        <end position="684"/>
    </location>
</feature>
<dbReference type="PANTHER" id="PTHR31344:SF13">
    <property type="entry name" value="EEIG1_EHBP1 PROTEIN AMINO-TERMINAL DOMAIN PROTEIN"/>
    <property type="match status" value="1"/>
</dbReference>
<feature type="compositionally biased region" description="Polar residues" evidence="1">
    <location>
        <begin position="253"/>
        <end position="265"/>
    </location>
</feature>
<feature type="compositionally biased region" description="Basic and acidic residues" evidence="1">
    <location>
        <begin position="454"/>
        <end position="478"/>
    </location>
</feature>
<proteinExistence type="predicted"/>
<dbReference type="EMBL" id="JADGMS010000008">
    <property type="protein sequence ID" value="KAF9677808.1"/>
    <property type="molecule type" value="Genomic_DNA"/>
</dbReference>
<dbReference type="InterPro" id="IPR019448">
    <property type="entry name" value="NT-C2"/>
</dbReference>
<dbReference type="OrthoDB" id="20172at2759"/>
<comment type="caution">
    <text evidence="3">The sequence shown here is derived from an EMBL/GenBank/DDBJ whole genome shotgun (WGS) entry which is preliminary data.</text>
</comment>
<dbReference type="GO" id="GO:0005643">
    <property type="term" value="C:nuclear pore"/>
    <property type="evidence" value="ECO:0007669"/>
    <property type="project" value="InterPro"/>
</dbReference>
<feature type="compositionally biased region" description="Basic and acidic residues" evidence="1">
    <location>
        <begin position="431"/>
        <end position="441"/>
    </location>
</feature>
<feature type="compositionally biased region" description="Basic and acidic residues" evidence="1">
    <location>
        <begin position="315"/>
        <end position="333"/>
    </location>
</feature>
<feature type="region of interest" description="Disordered" evidence="1">
    <location>
        <begin position="487"/>
        <end position="506"/>
    </location>
</feature>
<dbReference type="AlphaFoldDB" id="A0A835JYU6"/>
<evidence type="ECO:0000313" key="4">
    <source>
        <dbReference type="Proteomes" id="UP000657918"/>
    </source>
</evidence>
<sequence>MVLGFRSKSRKGTSVQVDYIIQVQEIKPWPPSQSLKSAQSLLLQWENGDQGSGSFSSNAGDGKVEFGESFRLSATLCKEVSRNGTARDNFLKNYLQFNFYESRKDKAMKGQLLGSAVINLADYGIITDAVTINAPINFKKPSRSTVPAVLYVNIQAFDRDKSSLSKEVSLDKDESETVSEVANEGNYNEIEIASFTDDDNDDDIVSSHSSLTVSSSALEFIGGSPGHSDKKGSRTANSGTRRIDEEHALPSSVAPSNPDVNTASQGLKHPNGTASPSLPADMPANLLNPVKNLAENNMLSDYCSQVKDSSCVSLEESRTEQDADRKAWRHETSGPENPTTNDLNGDIMNEQNEVDDKERGSVILEVKKSYLEEKLLGQLPEDASKKQAKLRSNTLALNRTATGVQGTRRDKLKHLKSVQLQFHSDEGDDPFINRELTENPKKINVSENANKGIKGYEHSQREKSRKGFSDNEGESNSKVEIHEKELSGAAAEDDLAEQGNSTKKLQLMEKEKKIDLHEKINKVRMSYAPSKREEQTKGNFSGNKVELQLKVEMLEEELMEAAAVEVGLYSVVAEHGSSINKVLAPARRLSRFYLHACKAKPWIKRANAARAIVSGLILVSKACGNDVPRLTFWLSNSIVLRAIVTQAVEKLQLAAVPSINKNGSPKGRHESSPSEVEKTDRTESSDEWEEPQPYIAALKKVEAWIFSRIVESVWWQTLTPHMQSTAVKSSNSRKTSARRYGLGDQEQGNFAIDLWKKAFRDACERLCPVRAGGHECGCLPVLSRLVMEQLVGRLDVAMFNAILRESAEEMPTDPVSDPISDPEVLPIPAGNSSFGAGAELKNAVGNWSRWLTDLYGIDDNDSPADKDELDSNRRECETSFKAFQLLNALSDLMMLPFEILGDRSARKEVCPSFGAPVIKRVLDNFVPDEFNPDPVPETILDAMDSEDLADSGEGSITNFPCIAVPTIYSPPPAASLTNIIGEVGGQTLQRSRSAMLRKSYTSDDELDELDSRMPSIIENSKASPAPTAWNWMQKGKAGRKVVRYQLLREVWKDGE</sequence>
<evidence type="ECO:0000313" key="3">
    <source>
        <dbReference type="EMBL" id="KAF9677808.1"/>
    </source>
</evidence>
<dbReference type="PROSITE" id="PS51840">
    <property type="entry name" value="C2_NT"/>
    <property type="match status" value="1"/>
</dbReference>
<dbReference type="Proteomes" id="UP000657918">
    <property type="component" value="Chromosome 8"/>
</dbReference>
<dbReference type="Pfam" id="PF10358">
    <property type="entry name" value="NT-C2"/>
    <property type="match status" value="1"/>
</dbReference>
<dbReference type="PANTHER" id="PTHR31344">
    <property type="entry name" value="NUCLEAR PORE COMPLEX PROTEIN NUP205"/>
    <property type="match status" value="1"/>
</dbReference>
<organism evidence="3 4">
    <name type="scientific">Salix dunnii</name>
    <dbReference type="NCBI Taxonomy" id="1413687"/>
    <lineage>
        <taxon>Eukaryota</taxon>
        <taxon>Viridiplantae</taxon>
        <taxon>Streptophyta</taxon>
        <taxon>Embryophyta</taxon>
        <taxon>Tracheophyta</taxon>
        <taxon>Spermatophyta</taxon>
        <taxon>Magnoliopsida</taxon>
        <taxon>eudicotyledons</taxon>
        <taxon>Gunneridae</taxon>
        <taxon>Pentapetalae</taxon>
        <taxon>rosids</taxon>
        <taxon>fabids</taxon>
        <taxon>Malpighiales</taxon>
        <taxon>Salicaceae</taxon>
        <taxon>Saliceae</taxon>
        <taxon>Salix</taxon>
    </lineage>
</organism>
<name>A0A835JYU6_9ROSI</name>
<keyword evidence="4" id="KW-1185">Reference proteome</keyword>
<accession>A0A835JYU6</accession>
<feature type="region of interest" description="Disordered" evidence="1">
    <location>
        <begin position="314"/>
        <end position="356"/>
    </location>
</feature>
<reference evidence="3 4" key="1">
    <citation type="submission" date="2020-10" db="EMBL/GenBank/DDBJ databases">
        <title>Plant Genome Project.</title>
        <authorList>
            <person name="Zhang R.-G."/>
        </authorList>
    </citation>
    <scope>NUCLEOTIDE SEQUENCE [LARGE SCALE GENOMIC DNA]</scope>
    <source>
        <strain evidence="3">FAFU-HL-1</strain>
        <tissue evidence="3">Leaf</tissue>
    </source>
</reference>
<feature type="domain" description="C2 NT-type" evidence="2">
    <location>
        <begin position="7"/>
        <end position="158"/>
    </location>
</feature>
<dbReference type="InterPro" id="IPR021827">
    <property type="entry name" value="Nup186/Nup192/Nup205"/>
</dbReference>
<gene>
    <name evidence="3" type="ORF">SADUNF_Sadunf08G0146300</name>
</gene>
<protein>
    <recommendedName>
        <fullName evidence="2">C2 NT-type domain-containing protein</fullName>
    </recommendedName>
</protein>
<feature type="region of interest" description="Disordered" evidence="1">
    <location>
        <begin position="218"/>
        <end position="283"/>
    </location>
</feature>
<evidence type="ECO:0000259" key="2">
    <source>
        <dbReference type="PROSITE" id="PS51840"/>
    </source>
</evidence>
<feature type="region of interest" description="Disordered" evidence="1">
    <location>
        <begin position="659"/>
        <end position="688"/>
    </location>
</feature>
<feature type="region of interest" description="Disordered" evidence="1">
    <location>
        <begin position="429"/>
        <end position="478"/>
    </location>
</feature>
<evidence type="ECO:0000256" key="1">
    <source>
        <dbReference type="SAM" id="MobiDB-lite"/>
    </source>
</evidence>